<dbReference type="EMBL" id="MT774410">
    <property type="protein sequence ID" value="QOR57820.1"/>
    <property type="molecule type" value="Genomic_DNA"/>
</dbReference>
<proteinExistence type="predicted"/>
<protein>
    <submittedName>
        <fullName evidence="1">Major capsid protein</fullName>
    </submittedName>
</protein>
<accession>A0A7M1RXR9</accession>
<dbReference type="RefSeq" id="YP_010113460.1">
    <property type="nucleotide sequence ID" value="NC_055903.1"/>
</dbReference>
<evidence type="ECO:0000313" key="1">
    <source>
        <dbReference type="EMBL" id="QOR57820.1"/>
    </source>
</evidence>
<dbReference type="Pfam" id="PF23898">
    <property type="entry name" value="Crass_capsid"/>
    <property type="match status" value="1"/>
</dbReference>
<evidence type="ECO:0000313" key="2">
    <source>
        <dbReference type="Proteomes" id="UP000594103"/>
    </source>
</evidence>
<reference evidence="1 2" key="1">
    <citation type="submission" date="2020-07" db="EMBL/GenBank/DDBJ databases">
        <title>Taxonomic proposal: Crassvirales, a new order of highly abundant and diverse bacterial viruses.</title>
        <authorList>
            <person name="Shkoporov A.N."/>
            <person name="Stockdale S.R."/>
            <person name="Guerin E."/>
            <person name="Ross R.P."/>
            <person name="Hill C."/>
        </authorList>
    </citation>
    <scope>NUCLEOTIDE SEQUENCE [LARGE SCALE GENOMIC DNA]</scope>
</reference>
<organism evidence="1 2">
    <name type="scientific">uncultured phage cr272_1</name>
    <dbReference type="NCBI Taxonomy" id="2772094"/>
    <lineage>
        <taxon>Viruses</taxon>
        <taxon>Duplodnaviria</taxon>
        <taxon>Heunggongvirae</taxon>
        <taxon>Uroviricota</taxon>
        <taxon>Caudoviricetes</taxon>
        <taxon>Crassvirales</taxon>
        <taxon>Suoliviridae</taxon>
        <taxon>Oafivirinae</taxon>
        <taxon>Buhlduvirus</taxon>
        <taxon>Buhlduvirus porcinus</taxon>
    </lineage>
</organism>
<keyword evidence="2" id="KW-1185">Reference proteome</keyword>
<sequence>MNNSLLNNLQLYRGKRFSDLVDENMISNALLTKPHEVAGLLSLVFGTKDDGVSTAIDLITGGLGKTMIIDNREYEWSVQIDGDHAVNIRWAKCDGAEITSANYSTVTPGMNGTPIYIGLEERWFGPGAILSFDDINFQVRINGMPYQDGSTWVYECYVADGFSGSYIPGEFLLPGRQVSRIGSAYEEYSDEADIINYQTPFKMRNNLMTMRLTYDITGDAYSTVLAIALTDPETGKKSYLWSDYQYWKALREWKKREEYQLLFAKSNRNADGTYNLKGTNGRPVAISAGLFEQISPANVRYYTTLTAELLEDYLFDLCYNILGTNERKFMALTGEMGIREFDRILKEKVASFNLIDTTFVTGSGQNLTLGGQFTTYKMTNGIELTLKRCALFDNMEMFRQLHPLTGKPLMSYTFLFVDLGSRDGQANVVKVCRKGREFVQWCTGGSVLPTGYANNVNTMRSNSRDGYQVHFLGEEGIMLRNPLSCGVLYCDAEDTEMKNDGSAMIGA</sequence>
<dbReference type="GeneID" id="65131985"/>
<dbReference type="InterPro" id="IPR056401">
    <property type="entry name" value="Crass_capsid"/>
</dbReference>
<dbReference type="KEGG" id="vg:65131985"/>
<name>A0A7M1RXR9_9CAUD</name>
<dbReference type="Proteomes" id="UP000594103">
    <property type="component" value="Segment"/>
</dbReference>